<dbReference type="InterPro" id="IPR006694">
    <property type="entry name" value="Fatty_acid_hydroxylase"/>
</dbReference>
<evidence type="ECO:0000259" key="8">
    <source>
        <dbReference type="Pfam" id="PF04116"/>
    </source>
</evidence>
<protein>
    <submittedName>
        <fullName evidence="9">Sterol desaturase/sphingolipid hydroxylase (Fatty acid hydroxylase superfamily)</fullName>
    </submittedName>
</protein>
<evidence type="ECO:0000256" key="1">
    <source>
        <dbReference type="ARBA" id="ARBA00004127"/>
    </source>
</evidence>
<evidence type="ECO:0000256" key="2">
    <source>
        <dbReference type="ARBA" id="ARBA00022692"/>
    </source>
</evidence>
<evidence type="ECO:0000256" key="4">
    <source>
        <dbReference type="ARBA" id="ARBA00023002"/>
    </source>
</evidence>
<dbReference type="PANTHER" id="PTHR21624:SF1">
    <property type="entry name" value="ALKYLGLYCEROL MONOOXYGENASE"/>
    <property type="match status" value="1"/>
</dbReference>
<dbReference type="AlphaFoldDB" id="A0A852X4S3"/>
<dbReference type="GO" id="GO:0050479">
    <property type="term" value="F:glyceryl-ether monooxygenase activity"/>
    <property type="evidence" value="ECO:0007669"/>
    <property type="project" value="TreeGrafter"/>
</dbReference>
<dbReference type="GO" id="GO:0006643">
    <property type="term" value="P:membrane lipid metabolic process"/>
    <property type="evidence" value="ECO:0007669"/>
    <property type="project" value="TreeGrafter"/>
</dbReference>
<dbReference type="GO" id="GO:0016020">
    <property type="term" value="C:membrane"/>
    <property type="evidence" value="ECO:0007669"/>
    <property type="project" value="GOC"/>
</dbReference>
<sequence>MARPDLTVLAIPAFIGAMGAEYAWQRRHPTAPGTTRAGDYELNDTVASLAMGVGSLVAPMITGPVLRRLTPGAGRWGKALLALGAASAVVTTVGDVLRQRSDHGGRLPEAGTLPSDEPPPVTVRSRVDALGLLTAGSAVAAVGSTAVAAATVWTTQTSATRLSRFALVDLSRRPRLAALTAVAGWDLIYYWNHRLAHETRWLWAVHVVHHSSERYNLSTALRQPVAEGFTMAVPYGLLALLGVPPRAIEDARAINLIYQFWIHTEAIRSIGWLEKVLNTPSHHRAHHGSQRQYLDINHGSILIVWDKIFGTFEPEDERVRYGLTRNIDSYNLGTIATHEWQDIAADVASAPTWSDRVGFLLHGPGWAYQRREELAASAEPPVPAERVSEPVAG</sequence>
<dbReference type="PANTHER" id="PTHR21624">
    <property type="entry name" value="STEROL DESATURASE-RELATED PROTEIN"/>
    <property type="match status" value="1"/>
</dbReference>
<proteinExistence type="predicted"/>
<evidence type="ECO:0000256" key="3">
    <source>
        <dbReference type="ARBA" id="ARBA00022989"/>
    </source>
</evidence>
<dbReference type="GO" id="GO:0008610">
    <property type="term" value="P:lipid biosynthetic process"/>
    <property type="evidence" value="ECO:0007669"/>
    <property type="project" value="InterPro"/>
</dbReference>
<evidence type="ECO:0000313" key="9">
    <source>
        <dbReference type="EMBL" id="NYG36350.1"/>
    </source>
</evidence>
<comment type="caution">
    <text evidence="9">The sequence shown here is derived from an EMBL/GenBank/DDBJ whole genome shotgun (WGS) entry which is preliminary data.</text>
</comment>
<keyword evidence="6" id="KW-0472">Membrane</keyword>
<reference evidence="9 10" key="1">
    <citation type="submission" date="2020-07" db="EMBL/GenBank/DDBJ databases">
        <title>Sequencing the genomes of 1000 actinobacteria strains.</title>
        <authorList>
            <person name="Klenk H.-P."/>
        </authorList>
    </citation>
    <scope>NUCLEOTIDE SEQUENCE [LARGE SCALE GENOMIC DNA]</scope>
    <source>
        <strain evidence="9 10">DSM 24723</strain>
    </source>
</reference>
<accession>A0A852X4S3</accession>
<evidence type="ECO:0000256" key="7">
    <source>
        <dbReference type="SAM" id="MobiDB-lite"/>
    </source>
</evidence>
<name>A0A852X4S3_9MICO</name>
<keyword evidence="3" id="KW-1133">Transmembrane helix</keyword>
<feature type="domain" description="Fatty acid hydroxylase" evidence="8">
    <location>
        <begin position="179"/>
        <end position="311"/>
    </location>
</feature>
<evidence type="ECO:0000256" key="5">
    <source>
        <dbReference type="ARBA" id="ARBA00023098"/>
    </source>
</evidence>
<keyword evidence="4" id="KW-0560">Oxidoreductase</keyword>
<keyword evidence="2" id="KW-0812">Transmembrane</keyword>
<dbReference type="Proteomes" id="UP000592181">
    <property type="component" value="Unassembled WGS sequence"/>
</dbReference>
<feature type="region of interest" description="Disordered" evidence="7">
    <location>
        <begin position="100"/>
        <end position="119"/>
    </location>
</feature>
<keyword evidence="10" id="KW-1185">Reference proteome</keyword>
<evidence type="ECO:0000256" key="6">
    <source>
        <dbReference type="ARBA" id="ARBA00023136"/>
    </source>
</evidence>
<dbReference type="GO" id="GO:0012505">
    <property type="term" value="C:endomembrane system"/>
    <property type="evidence" value="ECO:0007669"/>
    <property type="project" value="UniProtKB-SubCell"/>
</dbReference>
<dbReference type="RefSeq" id="WP_179461872.1">
    <property type="nucleotide sequence ID" value="NZ_JACBZX010000001.1"/>
</dbReference>
<comment type="subcellular location">
    <subcellularLocation>
        <location evidence="1">Endomembrane system</location>
        <topology evidence="1">Multi-pass membrane protein</topology>
    </subcellularLocation>
</comment>
<dbReference type="GO" id="GO:0005506">
    <property type="term" value="F:iron ion binding"/>
    <property type="evidence" value="ECO:0007669"/>
    <property type="project" value="InterPro"/>
</dbReference>
<organism evidence="9 10">
    <name type="scientific">Janibacter alkaliphilus</name>
    <dbReference type="NCBI Taxonomy" id="1069963"/>
    <lineage>
        <taxon>Bacteria</taxon>
        <taxon>Bacillati</taxon>
        <taxon>Actinomycetota</taxon>
        <taxon>Actinomycetes</taxon>
        <taxon>Micrococcales</taxon>
        <taxon>Intrasporangiaceae</taxon>
        <taxon>Janibacter</taxon>
    </lineage>
</organism>
<dbReference type="EMBL" id="JACBZX010000001">
    <property type="protein sequence ID" value="NYG36350.1"/>
    <property type="molecule type" value="Genomic_DNA"/>
</dbReference>
<gene>
    <name evidence="9" type="ORF">BJY28_000819</name>
</gene>
<dbReference type="InterPro" id="IPR051689">
    <property type="entry name" value="Sterol_desaturase/TMEM195"/>
</dbReference>
<keyword evidence="5" id="KW-0443">Lipid metabolism</keyword>
<evidence type="ECO:0000313" key="10">
    <source>
        <dbReference type="Proteomes" id="UP000592181"/>
    </source>
</evidence>
<dbReference type="Pfam" id="PF04116">
    <property type="entry name" value="FA_hydroxylase"/>
    <property type="match status" value="1"/>
</dbReference>